<comment type="caution">
    <text evidence="1">The sequence shown here is derived from an EMBL/GenBank/DDBJ whole genome shotgun (WGS) entry which is preliminary data.</text>
</comment>
<proteinExistence type="predicted"/>
<reference evidence="1" key="2">
    <citation type="journal article" date="2022" name="New Phytol.">
        <title>Evolutionary transition to the ectomycorrhizal habit in the genomes of a hyperdiverse lineage of mushroom-forming fungi.</title>
        <authorList>
            <person name="Looney B."/>
            <person name="Miyauchi S."/>
            <person name="Morin E."/>
            <person name="Drula E."/>
            <person name="Courty P.E."/>
            <person name="Kohler A."/>
            <person name="Kuo A."/>
            <person name="LaButti K."/>
            <person name="Pangilinan J."/>
            <person name="Lipzen A."/>
            <person name="Riley R."/>
            <person name="Andreopoulos W."/>
            <person name="He G."/>
            <person name="Johnson J."/>
            <person name="Nolan M."/>
            <person name="Tritt A."/>
            <person name="Barry K.W."/>
            <person name="Grigoriev I.V."/>
            <person name="Nagy L.G."/>
            <person name="Hibbett D."/>
            <person name="Henrissat B."/>
            <person name="Matheny P.B."/>
            <person name="Labbe J."/>
            <person name="Martin F.M."/>
        </authorList>
    </citation>
    <scope>NUCLEOTIDE SEQUENCE</scope>
    <source>
        <strain evidence="1">EC-137</strain>
    </source>
</reference>
<organism evidence="1 2">
    <name type="scientific">Vararia minispora EC-137</name>
    <dbReference type="NCBI Taxonomy" id="1314806"/>
    <lineage>
        <taxon>Eukaryota</taxon>
        <taxon>Fungi</taxon>
        <taxon>Dikarya</taxon>
        <taxon>Basidiomycota</taxon>
        <taxon>Agaricomycotina</taxon>
        <taxon>Agaricomycetes</taxon>
        <taxon>Russulales</taxon>
        <taxon>Lachnocladiaceae</taxon>
        <taxon>Vararia</taxon>
    </lineage>
</organism>
<name>A0ACB8QYG4_9AGAM</name>
<accession>A0ACB8QYG4</accession>
<dbReference type="EMBL" id="MU273469">
    <property type="protein sequence ID" value="KAI0036622.1"/>
    <property type="molecule type" value="Genomic_DNA"/>
</dbReference>
<reference evidence="1" key="1">
    <citation type="submission" date="2021-02" db="EMBL/GenBank/DDBJ databases">
        <authorList>
            <consortium name="DOE Joint Genome Institute"/>
            <person name="Ahrendt S."/>
            <person name="Looney B.P."/>
            <person name="Miyauchi S."/>
            <person name="Morin E."/>
            <person name="Drula E."/>
            <person name="Courty P.E."/>
            <person name="Chicoki N."/>
            <person name="Fauchery L."/>
            <person name="Kohler A."/>
            <person name="Kuo A."/>
            <person name="Labutti K."/>
            <person name="Pangilinan J."/>
            <person name="Lipzen A."/>
            <person name="Riley R."/>
            <person name="Andreopoulos W."/>
            <person name="He G."/>
            <person name="Johnson J."/>
            <person name="Barry K.W."/>
            <person name="Grigoriev I.V."/>
            <person name="Nagy L."/>
            <person name="Hibbett D."/>
            <person name="Henrissat B."/>
            <person name="Matheny P.B."/>
            <person name="Labbe J."/>
            <person name="Martin F."/>
        </authorList>
    </citation>
    <scope>NUCLEOTIDE SEQUENCE</scope>
    <source>
        <strain evidence="1">EC-137</strain>
    </source>
</reference>
<protein>
    <submittedName>
        <fullName evidence="1">Beta-glucan synthesis-associated protein</fullName>
    </submittedName>
</protein>
<dbReference type="Proteomes" id="UP000814128">
    <property type="component" value="Unassembled WGS sequence"/>
</dbReference>
<sequence length="616" mass="67338">MPSYLDAERGNPSMTSVNSSTAYLVPTAGSRSGVYAAFSRSPSNASKASSTPSITGSPYPSTPSLRSHQSPMVSGSMTEKYSISPDFTTWGNDLTMDYKEEDDLLHNPDPRRDKQNDQGGSIFTARGLTNLGCIALLLLALVSLFALYPILTFFTRKPLETFGAFNIGGLNSTGQVPDIANSRGLVDIATPQGSYTRASYNNPSQELQLIWSDEFEVDGRTFYPGDDPYWEAVDLNYWQTGDLEWYDPSALTTRNGSLEITLSLKANHGLNYMSGMMSTWNKFCFTGGLIETRVSLPGANNIVGLWPAVWTMGNLGRAGYGASLEGMWPYTYDSCDVGTLPNQTLNGQPVAAVTVGDPFNGNVLSYLQGQRLSRCTCQGESHPGPKHSDGTYVGRSAPEIDIIEATFGGTPLHGQVSQSLQAAPFNFNYTYDTGNGHTDIYNSTATVLNSYKGGVFQQAISALSDTDQGAYELDGGGFSTYGYEYEPGFNNAYITWIANNKASWTLTSDALQADNQVQIGPRPIPQEPMYILVNLGLSPSFGTIDFNHLQFPATMRVDYVRVYQHPDQINYGCDPKAFPTQAYINQYTEAYTNPNLTTWRDDFGQPFPKNSFAGQC</sequence>
<evidence type="ECO:0000313" key="2">
    <source>
        <dbReference type="Proteomes" id="UP000814128"/>
    </source>
</evidence>
<evidence type="ECO:0000313" key="1">
    <source>
        <dbReference type="EMBL" id="KAI0036622.1"/>
    </source>
</evidence>
<gene>
    <name evidence="1" type="ORF">K488DRAFT_81867</name>
</gene>
<keyword evidence="2" id="KW-1185">Reference proteome</keyword>